<sequence length="248" mass="27816">MLAFFIFDCTWATANAYSSPLGRIGVHEPRWKSAHYRRLPGGVLWTPSPARRARSTPTYICGACIYVWSVENPTRNIHESMSVNPSSLSMDHSPSPRPESPEPGPSRKRPRTTSTSAEDRKAARAHRNRIAAQNSCDRRKAQFTYVERRSRLDPSHPTVSVPRTICIPQQRLISTQDAEAETNSLLPPDCRIESRDVLQGACRRAPSGVPECLISSYRRRVSRARRMVSACGHRAWTGWATVPQPSQA</sequence>
<evidence type="ECO:0000256" key="1">
    <source>
        <dbReference type="SAM" id="MobiDB-lite"/>
    </source>
</evidence>
<reference evidence="3" key="1">
    <citation type="submission" date="2023-03" db="EMBL/GenBank/DDBJ databases">
        <title>Massive genome expansion in bonnet fungi (Mycena s.s.) driven by repeated elements and novel gene families across ecological guilds.</title>
        <authorList>
            <consortium name="Lawrence Berkeley National Laboratory"/>
            <person name="Harder C.B."/>
            <person name="Miyauchi S."/>
            <person name="Viragh M."/>
            <person name="Kuo A."/>
            <person name="Thoen E."/>
            <person name="Andreopoulos B."/>
            <person name="Lu D."/>
            <person name="Skrede I."/>
            <person name="Drula E."/>
            <person name="Henrissat B."/>
            <person name="Morin E."/>
            <person name="Kohler A."/>
            <person name="Barry K."/>
            <person name="LaButti K."/>
            <person name="Morin E."/>
            <person name="Salamov A."/>
            <person name="Lipzen A."/>
            <person name="Mereny Z."/>
            <person name="Hegedus B."/>
            <person name="Baldrian P."/>
            <person name="Stursova M."/>
            <person name="Weitz H."/>
            <person name="Taylor A."/>
            <person name="Grigoriev I.V."/>
            <person name="Nagy L.G."/>
            <person name="Martin F."/>
            <person name="Kauserud H."/>
        </authorList>
    </citation>
    <scope>NUCLEOTIDE SEQUENCE</scope>
    <source>
        <strain evidence="3">CBHHK002</strain>
    </source>
</reference>
<evidence type="ECO:0000313" key="4">
    <source>
        <dbReference type="Proteomes" id="UP001218218"/>
    </source>
</evidence>
<organism evidence="3 4">
    <name type="scientific">Mycena albidolilacea</name>
    <dbReference type="NCBI Taxonomy" id="1033008"/>
    <lineage>
        <taxon>Eukaryota</taxon>
        <taxon>Fungi</taxon>
        <taxon>Dikarya</taxon>
        <taxon>Basidiomycota</taxon>
        <taxon>Agaricomycotina</taxon>
        <taxon>Agaricomycetes</taxon>
        <taxon>Agaricomycetidae</taxon>
        <taxon>Agaricales</taxon>
        <taxon>Marasmiineae</taxon>
        <taxon>Mycenaceae</taxon>
        <taxon>Mycena</taxon>
    </lineage>
</organism>
<comment type="caution">
    <text evidence="3">The sequence shown here is derived from an EMBL/GenBank/DDBJ whole genome shotgun (WGS) entry which is preliminary data.</text>
</comment>
<feature type="chain" id="PRO_5041917624" description="BZIP domain-containing protein" evidence="2">
    <location>
        <begin position="17"/>
        <end position="248"/>
    </location>
</feature>
<feature type="compositionally biased region" description="Pro residues" evidence="1">
    <location>
        <begin position="95"/>
        <end position="104"/>
    </location>
</feature>
<keyword evidence="2" id="KW-0732">Signal</keyword>
<gene>
    <name evidence="3" type="ORF">DFH08DRAFT_178246</name>
</gene>
<feature type="signal peptide" evidence="2">
    <location>
        <begin position="1"/>
        <end position="16"/>
    </location>
</feature>
<evidence type="ECO:0008006" key="5">
    <source>
        <dbReference type="Google" id="ProtNLM"/>
    </source>
</evidence>
<proteinExistence type="predicted"/>
<name>A0AAD7AS18_9AGAR</name>
<protein>
    <recommendedName>
        <fullName evidence="5">BZIP domain-containing protein</fullName>
    </recommendedName>
</protein>
<feature type="compositionally biased region" description="Polar residues" evidence="1">
    <location>
        <begin position="79"/>
        <end position="92"/>
    </location>
</feature>
<evidence type="ECO:0000256" key="2">
    <source>
        <dbReference type="SAM" id="SignalP"/>
    </source>
</evidence>
<keyword evidence="4" id="KW-1185">Reference proteome</keyword>
<accession>A0AAD7AS18</accession>
<dbReference type="AlphaFoldDB" id="A0AAD7AS18"/>
<dbReference type="EMBL" id="JARIHO010000002">
    <property type="protein sequence ID" value="KAJ7366870.1"/>
    <property type="molecule type" value="Genomic_DNA"/>
</dbReference>
<feature type="region of interest" description="Disordered" evidence="1">
    <location>
        <begin position="79"/>
        <end position="136"/>
    </location>
</feature>
<evidence type="ECO:0000313" key="3">
    <source>
        <dbReference type="EMBL" id="KAJ7366870.1"/>
    </source>
</evidence>
<dbReference type="Proteomes" id="UP001218218">
    <property type="component" value="Unassembled WGS sequence"/>
</dbReference>